<evidence type="ECO:0000313" key="8">
    <source>
        <dbReference type="Proteomes" id="UP000271162"/>
    </source>
</evidence>
<dbReference type="Pfam" id="PF17682">
    <property type="entry name" value="Tau95_N"/>
    <property type="match status" value="1"/>
</dbReference>
<dbReference type="STRING" id="27835.A0A0N4YE42"/>
<dbReference type="PANTHER" id="PTHR13230">
    <property type="entry name" value="GENERAL TRANSCRIPTION FACTOR IIIC, POLYPEPTIDE 5"/>
    <property type="match status" value="1"/>
</dbReference>
<evidence type="ECO:0000313" key="9">
    <source>
        <dbReference type="WBParaSite" id="NBR_0001493501-mRNA-1"/>
    </source>
</evidence>
<evidence type="ECO:0000256" key="2">
    <source>
        <dbReference type="ARBA" id="ARBA00023125"/>
    </source>
</evidence>
<gene>
    <name evidence="7" type="ORF">NBR_LOCUS14936</name>
</gene>
<dbReference type="Pfam" id="PF09734">
    <property type="entry name" value="Tau95"/>
    <property type="match status" value="1"/>
</dbReference>
<protein>
    <submittedName>
        <fullName evidence="9">General transcription factor 3C polypeptide 5</fullName>
    </submittedName>
</protein>
<dbReference type="GO" id="GO:0000127">
    <property type="term" value="C:transcription factor TFIIIC complex"/>
    <property type="evidence" value="ECO:0007669"/>
    <property type="project" value="InterPro"/>
</dbReference>
<dbReference type="EMBL" id="UYSL01021543">
    <property type="protein sequence ID" value="VDL78530.1"/>
    <property type="molecule type" value="Genomic_DNA"/>
</dbReference>
<dbReference type="InterPro" id="IPR042536">
    <property type="entry name" value="TFIIIC_tauA_Sfc1"/>
</dbReference>
<keyword evidence="4" id="KW-0539">Nucleus</keyword>
<proteinExistence type="predicted"/>
<dbReference type="WBParaSite" id="NBR_0001493501-mRNA-1">
    <property type="protein sequence ID" value="NBR_0001493501-mRNA-1"/>
    <property type="gene ID" value="NBR_0001493501"/>
</dbReference>
<evidence type="ECO:0000256" key="1">
    <source>
        <dbReference type="ARBA" id="ARBA00004123"/>
    </source>
</evidence>
<accession>A0A0N4YE42</accession>
<keyword evidence="8" id="KW-1185">Reference proteome</keyword>
<evidence type="ECO:0000256" key="4">
    <source>
        <dbReference type="ARBA" id="ARBA00023242"/>
    </source>
</evidence>
<dbReference type="GO" id="GO:0006384">
    <property type="term" value="P:transcription initiation at RNA polymerase III promoter"/>
    <property type="evidence" value="ECO:0007669"/>
    <property type="project" value="InterPro"/>
</dbReference>
<keyword evidence="2" id="KW-0238">DNA-binding</keyword>
<name>A0A0N4YE42_NIPBR</name>
<dbReference type="Gene3D" id="3.30.200.160">
    <property type="entry name" value="TFIIIC, subcomplex tauA, subunit Sfc1, barrel domain"/>
    <property type="match status" value="1"/>
</dbReference>
<organism evidence="9">
    <name type="scientific">Nippostrongylus brasiliensis</name>
    <name type="common">Rat hookworm</name>
    <dbReference type="NCBI Taxonomy" id="27835"/>
    <lineage>
        <taxon>Eukaryota</taxon>
        <taxon>Metazoa</taxon>
        <taxon>Ecdysozoa</taxon>
        <taxon>Nematoda</taxon>
        <taxon>Chromadorea</taxon>
        <taxon>Rhabditida</taxon>
        <taxon>Rhabditina</taxon>
        <taxon>Rhabditomorpha</taxon>
        <taxon>Strongyloidea</taxon>
        <taxon>Heligmosomidae</taxon>
        <taxon>Nippostrongylus</taxon>
    </lineage>
</organism>
<evidence type="ECO:0000256" key="3">
    <source>
        <dbReference type="ARBA" id="ARBA00023163"/>
    </source>
</evidence>
<dbReference type="Proteomes" id="UP000271162">
    <property type="component" value="Unassembled WGS sequence"/>
</dbReference>
<feature type="domain" description="Transcription factor IIIC subunit Tfc1/Sfc1 triple barrel" evidence="6">
    <location>
        <begin position="18"/>
        <end position="120"/>
    </location>
</feature>
<dbReference type="OMA" id="NDANMRC"/>
<dbReference type="GO" id="GO:0001002">
    <property type="term" value="F:RNA polymerase III type 1 promoter sequence-specific DNA binding"/>
    <property type="evidence" value="ECO:0007669"/>
    <property type="project" value="TreeGrafter"/>
</dbReference>
<sequence length="438" mass="51248">MYSFRKTIPPEVPQTEFVVIQYPGLIKNLDRALETLGGLPKISQNHFSGHALELRHTPDNPYTSATVSEKKTDATVTSGTLRLVMEFRRKKKKPQTMEVNCLGLVNYVYTFETMCDFQYLPLKKRAESDAFDDLIPRLIPRDLPSALCWWERPDEYPGYTPLFLPPYQFSRYNTPSTRILCRESDFAADKVRRRSGFGQKLHKTCCVIFLISTYLFRCKNEEPHRMLAALFKERPMWTRNAISYKTGLEDALLKTLLQKFAFYILSGPWGRLWCRFGYDPRTEPESVQYQTLMVSFRFDFSLIVFIVFNLLCGVVLSSKIEDSHNSSCRQHTRIPERQRLKVSAERQQQNDNHLPVHFTYQPGRLPRVRQMWYCLCDIKLPFAEALLKRDHSKSAEPEAYGWIHAELLEELRELIKEDVRKTSEDMDADDDMETGDDF</sequence>
<reference evidence="7 8" key="2">
    <citation type="submission" date="2018-11" db="EMBL/GenBank/DDBJ databases">
        <authorList>
            <consortium name="Pathogen Informatics"/>
        </authorList>
    </citation>
    <scope>NUCLEOTIDE SEQUENCE [LARGE SCALE GENOMIC DNA]</scope>
</reference>
<dbReference type="InterPro" id="IPR041499">
    <property type="entry name" value="Tfc1/Sfc1_N"/>
</dbReference>
<dbReference type="PANTHER" id="PTHR13230:SF5">
    <property type="entry name" value="GENERAL TRANSCRIPTION FACTOR 3C POLYPEPTIDE 5"/>
    <property type="match status" value="1"/>
</dbReference>
<reference evidence="9" key="1">
    <citation type="submission" date="2017-02" db="UniProtKB">
        <authorList>
            <consortium name="WormBaseParasite"/>
        </authorList>
    </citation>
    <scope>IDENTIFICATION</scope>
</reference>
<dbReference type="GO" id="GO:0005634">
    <property type="term" value="C:nucleus"/>
    <property type="evidence" value="ECO:0007669"/>
    <property type="project" value="UniProtKB-SubCell"/>
</dbReference>
<dbReference type="InterPro" id="IPR019136">
    <property type="entry name" value="TF_IIIC_su-5_HTH"/>
</dbReference>
<dbReference type="AlphaFoldDB" id="A0A0N4YE42"/>
<evidence type="ECO:0000259" key="6">
    <source>
        <dbReference type="Pfam" id="PF17682"/>
    </source>
</evidence>
<comment type="subcellular location">
    <subcellularLocation>
        <location evidence="1">Nucleus</location>
    </subcellularLocation>
</comment>
<dbReference type="GO" id="GO:0001003">
    <property type="term" value="F:RNA polymerase III type 2 promoter sequence-specific DNA binding"/>
    <property type="evidence" value="ECO:0007669"/>
    <property type="project" value="TreeGrafter"/>
</dbReference>
<feature type="domain" description="Transcription factor IIIC subunit 5 HTH" evidence="5">
    <location>
        <begin position="222"/>
        <end position="294"/>
    </location>
</feature>
<evidence type="ECO:0000259" key="5">
    <source>
        <dbReference type="Pfam" id="PF09734"/>
    </source>
</evidence>
<evidence type="ECO:0000313" key="7">
    <source>
        <dbReference type="EMBL" id="VDL78530.1"/>
    </source>
</evidence>
<dbReference type="InterPro" id="IPR040454">
    <property type="entry name" value="TF_IIIC_Tfc1/Sfc1"/>
</dbReference>
<keyword evidence="3" id="KW-0804">Transcription</keyword>